<feature type="transmembrane region" description="Helical" evidence="1">
    <location>
        <begin position="40"/>
        <end position="56"/>
    </location>
</feature>
<sequence length="155" mass="17943">MKYPSRLEKMLSLPLLYSSLSLPPTAPITCHCTSSPLPTFFSYFPLIFFSLFILPLSPLRSFLFLSVLTHSSFLSPISLFLSQKLISFFHTPQESVVGIGGDYTYLSHPFLFLLNSYPPPPRSSYPLRHSALYYKYYNTKCFVYTVYMFRPSRVY</sequence>
<keyword evidence="1" id="KW-1133">Transmembrane helix</keyword>
<organism evidence="2">
    <name type="scientific">Cacopsylla melanoneura</name>
    <dbReference type="NCBI Taxonomy" id="428564"/>
    <lineage>
        <taxon>Eukaryota</taxon>
        <taxon>Metazoa</taxon>
        <taxon>Ecdysozoa</taxon>
        <taxon>Arthropoda</taxon>
        <taxon>Hexapoda</taxon>
        <taxon>Insecta</taxon>
        <taxon>Pterygota</taxon>
        <taxon>Neoptera</taxon>
        <taxon>Paraneoptera</taxon>
        <taxon>Hemiptera</taxon>
        <taxon>Sternorrhyncha</taxon>
        <taxon>Psylloidea</taxon>
        <taxon>Psyllidae</taxon>
        <taxon>Psyllinae</taxon>
        <taxon>Cacopsylla</taxon>
    </lineage>
</organism>
<keyword evidence="1" id="KW-0812">Transmembrane</keyword>
<proteinExistence type="predicted"/>
<evidence type="ECO:0000256" key="1">
    <source>
        <dbReference type="SAM" id="Phobius"/>
    </source>
</evidence>
<evidence type="ECO:0000313" key="2">
    <source>
        <dbReference type="EMBL" id="CAG6737186.1"/>
    </source>
</evidence>
<name>A0A8D9E1L1_9HEMI</name>
<reference evidence="2" key="1">
    <citation type="submission" date="2021-05" db="EMBL/GenBank/DDBJ databases">
        <authorList>
            <person name="Alioto T."/>
            <person name="Alioto T."/>
            <person name="Gomez Garrido J."/>
        </authorList>
    </citation>
    <scope>NUCLEOTIDE SEQUENCE</scope>
</reference>
<accession>A0A8D9E1L1</accession>
<protein>
    <submittedName>
        <fullName evidence="2">Uncharacterized protein</fullName>
    </submittedName>
</protein>
<dbReference type="AlphaFoldDB" id="A0A8D9E1L1"/>
<dbReference type="EMBL" id="HBUF01402201">
    <property type="protein sequence ID" value="CAG6737186.1"/>
    <property type="molecule type" value="Transcribed_RNA"/>
</dbReference>
<keyword evidence="1" id="KW-0472">Membrane</keyword>